<keyword evidence="2" id="KW-1185">Reference proteome</keyword>
<accession>U5C190</accession>
<dbReference type="EMBL" id="AWXR01000023">
    <property type="protein sequence ID" value="ERM82696.1"/>
    <property type="molecule type" value="Genomic_DNA"/>
</dbReference>
<sequence>MGSNEKNAARIYSSATKKSGVEAAKKTIVVKD</sequence>
<evidence type="ECO:0000313" key="1">
    <source>
        <dbReference type="EMBL" id="ERM82696.1"/>
    </source>
</evidence>
<organism evidence="1 2">
    <name type="scientific">Rhodonellum psychrophilum GCM71 = DSM 17998</name>
    <dbReference type="NCBI Taxonomy" id="1123057"/>
    <lineage>
        <taxon>Bacteria</taxon>
        <taxon>Pseudomonadati</taxon>
        <taxon>Bacteroidota</taxon>
        <taxon>Cytophagia</taxon>
        <taxon>Cytophagales</taxon>
        <taxon>Cytophagaceae</taxon>
        <taxon>Rhodonellum</taxon>
    </lineage>
</organism>
<reference evidence="1 2" key="1">
    <citation type="journal article" date="2013" name="Genome Announc.">
        <title>Draft Genome Sequence of the Psychrophilic and Alkaliphilic Rhodonellum psychrophilum Strain GCM71T.</title>
        <authorList>
            <person name="Hauptmann A.L."/>
            <person name="Glaring M.A."/>
            <person name="Hallin P.F."/>
            <person name="Prieme A."/>
            <person name="Stougaard P."/>
        </authorList>
    </citation>
    <scope>NUCLEOTIDE SEQUENCE [LARGE SCALE GENOMIC DNA]</scope>
    <source>
        <strain evidence="1 2">GCM71</strain>
    </source>
</reference>
<dbReference type="Proteomes" id="UP000016843">
    <property type="component" value="Unassembled WGS sequence"/>
</dbReference>
<evidence type="ECO:0000313" key="2">
    <source>
        <dbReference type="Proteomes" id="UP000016843"/>
    </source>
</evidence>
<name>U5C190_9BACT</name>
<protein>
    <submittedName>
        <fullName evidence="1">Uncharacterized protein</fullName>
    </submittedName>
</protein>
<comment type="caution">
    <text evidence="1">The sequence shown here is derived from an EMBL/GenBank/DDBJ whole genome shotgun (WGS) entry which is preliminary data.</text>
</comment>
<dbReference type="AlphaFoldDB" id="U5C190"/>
<proteinExistence type="predicted"/>
<gene>
    <name evidence="1" type="ORF">P872_06695</name>
</gene>